<reference evidence="1" key="1">
    <citation type="submission" date="2023-01" db="EMBL/GenBank/DDBJ databases">
        <authorList>
            <person name="Van Ghelder C."/>
            <person name="Rancurel C."/>
        </authorList>
    </citation>
    <scope>NUCLEOTIDE SEQUENCE</scope>
    <source>
        <strain evidence="1">CNCM I-4278</strain>
    </source>
</reference>
<proteinExistence type="predicted"/>
<dbReference type="AlphaFoldDB" id="A0A9W4XWJ6"/>
<evidence type="ECO:0000313" key="2">
    <source>
        <dbReference type="Proteomes" id="UP001152607"/>
    </source>
</evidence>
<keyword evidence="2" id="KW-1185">Reference proteome</keyword>
<evidence type="ECO:0000313" key="1">
    <source>
        <dbReference type="EMBL" id="CAI6340971.1"/>
    </source>
</evidence>
<dbReference type="EMBL" id="CAOQHR010000011">
    <property type="protein sequence ID" value="CAI6340971.1"/>
    <property type="molecule type" value="Genomic_DNA"/>
</dbReference>
<comment type="caution">
    <text evidence="1">The sequence shown here is derived from an EMBL/GenBank/DDBJ whole genome shotgun (WGS) entry which is preliminary data.</text>
</comment>
<organism evidence="1 2">
    <name type="scientific">Periconia digitata</name>
    <dbReference type="NCBI Taxonomy" id="1303443"/>
    <lineage>
        <taxon>Eukaryota</taxon>
        <taxon>Fungi</taxon>
        <taxon>Dikarya</taxon>
        <taxon>Ascomycota</taxon>
        <taxon>Pezizomycotina</taxon>
        <taxon>Dothideomycetes</taxon>
        <taxon>Pleosporomycetidae</taxon>
        <taxon>Pleosporales</taxon>
        <taxon>Massarineae</taxon>
        <taxon>Periconiaceae</taxon>
        <taxon>Periconia</taxon>
    </lineage>
</organism>
<protein>
    <submittedName>
        <fullName evidence="1">Uncharacterized protein</fullName>
    </submittedName>
</protein>
<name>A0A9W4XWJ6_9PLEO</name>
<dbReference type="Proteomes" id="UP001152607">
    <property type="component" value="Unassembled WGS sequence"/>
</dbReference>
<gene>
    <name evidence="1" type="ORF">PDIGIT_LOCUS14159</name>
</gene>
<sequence>MPPTLSKTDRLTEIRIIVVHPIPPRNAIKSARMPLHRPNHRELQKYMNNKERIRKEAARNDS</sequence>
<accession>A0A9W4XWJ6</accession>